<dbReference type="EMBL" id="LATX01002019">
    <property type="protein sequence ID" value="KTB35060.1"/>
    <property type="molecule type" value="Genomic_DNA"/>
</dbReference>
<comment type="caution">
    <text evidence="1">The sequence shown here is derived from an EMBL/GenBank/DDBJ whole genome shotgun (WGS) entry which is preliminary data.</text>
</comment>
<dbReference type="GO" id="GO:0004525">
    <property type="term" value="F:ribonuclease III activity"/>
    <property type="evidence" value="ECO:0007669"/>
    <property type="project" value="InterPro"/>
</dbReference>
<dbReference type="SUPFAM" id="SSF69065">
    <property type="entry name" value="RNase III domain-like"/>
    <property type="match status" value="1"/>
</dbReference>
<dbReference type="GO" id="GO:0006396">
    <property type="term" value="P:RNA processing"/>
    <property type="evidence" value="ECO:0007669"/>
    <property type="project" value="InterPro"/>
</dbReference>
<dbReference type="Proteomes" id="UP000054988">
    <property type="component" value="Unassembled WGS sequence"/>
</dbReference>
<organism evidence="1 2">
    <name type="scientific">Moniliophthora roreri</name>
    <name type="common">Frosty pod rot fungus</name>
    <name type="synonym">Monilia roreri</name>
    <dbReference type="NCBI Taxonomy" id="221103"/>
    <lineage>
        <taxon>Eukaryota</taxon>
        <taxon>Fungi</taxon>
        <taxon>Dikarya</taxon>
        <taxon>Basidiomycota</taxon>
        <taxon>Agaricomycotina</taxon>
        <taxon>Agaricomycetes</taxon>
        <taxon>Agaricomycetidae</taxon>
        <taxon>Agaricales</taxon>
        <taxon>Marasmiineae</taxon>
        <taxon>Marasmiaceae</taxon>
        <taxon>Moniliophthora</taxon>
    </lineage>
</organism>
<reference evidence="1 2" key="1">
    <citation type="submission" date="2015-12" db="EMBL/GenBank/DDBJ databases">
        <title>Draft genome sequence of Moniliophthora roreri, the causal agent of frosty pod rot of cacao.</title>
        <authorList>
            <person name="Aime M.C."/>
            <person name="Diaz-Valderrama J.R."/>
            <person name="Kijpornyongpan T."/>
            <person name="Phillips-Mora W."/>
        </authorList>
    </citation>
    <scope>NUCLEOTIDE SEQUENCE [LARGE SCALE GENOMIC DNA]</scope>
    <source>
        <strain evidence="1 2">MCA 2952</strain>
    </source>
</reference>
<dbReference type="AlphaFoldDB" id="A0A0W0FFU2"/>
<sequence>MRSYTSSITKHRRVFNIRHSLNGVRRCGYGSKRSQATPNQQNRSQISISRAIQREVNRAIAELDEVIPPQLTPEAQSLFYDDSDYNAWRGLETTGDAMQSILVMEVTMGCIPEAPIGDMKFIANILETNETIHYLVARMRGVDHSLLIGKTAGCALEMIIGMLTRGGGVETARAWYSSYYPPIVQRAYSLYRKLKSQRKTGYYRFSPVCSGSM</sequence>
<gene>
    <name evidence="1" type="ORF">WG66_12394</name>
</gene>
<protein>
    <submittedName>
        <fullName evidence="1">Uncharacterized protein</fullName>
    </submittedName>
</protein>
<evidence type="ECO:0000313" key="1">
    <source>
        <dbReference type="EMBL" id="KTB35060.1"/>
    </source>
</evidence>
<proteinExistence type="predicted"/>
<dbReference type="InterPro" id="IPR036389">
    <property type="entry name" value="RNase_III_sf"/>
</dbReference>
<accession>A0A0W0FFU2</accession>
<evidence type="ECO:0000313" key="2">
    <source>
        <dbReference type="Proteomes" id="UP000054988"/>
    </source>
</evidence>
<name>A0A0W0FFU2_MONRR</name>